<dbReference type="AlphaFoldDB" id="A0AAJ0FL74"/>
<feature type="chain" id="PRO_5042567021" description="DUF7707 domain-containing protein" evidence="1">
    <location>
        <begin position="20"/>
        <end position="195"/>
    </location>
</feature>
<keyword evidence="4" id="KW-1185">Reference proteome</keyword>
<dbReference type="InterPro" id="IPR056124">
    <property type="entry name" value="DUF7707"/>
</dbReference>
<evidence type="ECO:0000313" key="4">
    <source>
        <dbReference type="Proteomes" id="UP001244011"/>
    </source>
</evidence>
<name>A0AAJ0FL74_9PEZI</name>
<dbReference type="PANTHER" id="PTHR38118">
    <property type="entry name" value="ANCHORED CELL WALL PROTEIN 11-RELATED"/>
    <property type="match status" value="1"/>
</dbReference>
<dbReference type="EMBL" id="MU839018">
    <property type="protein sequence ID" value="KAK1764820.1"/>
    <property type="molecule type" value="Genomic_DNA"/>
</dbReference>
<feature type="signal peptide" evidence="1">
    <location>
        <begin position="1"/>
        <end position="19"/>
    </location>
</feature>
<accession>A0AAJ0FL74</accession>
<dbReference type="RefSeq" id="XP_060281033.1">
    <property type="nucleotide sequence ID" value="XM_060431181.1"/>
</dbReference>
<protein>
    <recommendedName>
        <fullName evidence="2">DUF7707 domain-containing protein</fullName>
    </recommendedName>
</protein>
<sequence>MSLLGMALLALAAATVVSADYYINPESVPLSTRKSWCSNELSTCPIICQQTPPGTTKDNTCDADTLTYGCVCGDGLQPNISEYSLTLPFFVCQEWGNQCVTGCGRDSACASSCRQDHPCGALDPKRDNATSTTASGTGSATASSTNLIYTGLGGEGSASTSHPKGNVATPVLDFGRGYSLLVVGGCLFAGFALML</sequence>
<organism evidence="3 4">
    <name type="scientific">Phialemonium atrogriseum</name>
    <dbReference type="NCBI Taxonomy" id="1093897"/>
    <lineage>
        <taxon>Eukaryota</taxon>
        <taxon>Fungi</taxon>
        <taxon>Dikarya</taxon>
        <taxon>Ascomycota</taxon>
        <taxon>Pezizomycotina</taxon>
        <taxon>Sordariomycetes</taxon>
        <taxon>Sordariomycetidae</taxon>
        <taxon>Cephalothecales</taxon>
        <taxon>Cephalothecaceae</taxon>
        <taxon>Phialemonium</taxon>
    </lineage>
</organism>
<dbReference type="Pfam" id="PF24808">
    <property type="entry name" value="DUF7707"/>
    <property type="match status" value="1"/>
</dbReference>
<dbReference type="PANTHER" id="PTHR38118:SF2">
    <property type="entry name" value="CDP-ALCOHOL PHOSPHATIDYLTRANSFERASE PROTEIN"/>
    <property type="match status" value="1"/>
</dbReference>
<evidence type="ECO:0000313" key="3">
    <source>
        <dbReference type="EMBL" id="KAK1764820.1"/>
    </source>
</evidence>
<reference evidence="3" key="1">
    <citation type="submission" date="2023-06" db="EMBL/GenBank/DDBJ databases">
        <title>Genome-scale phylogeny and comparative genomics of the fungal order Sordariales.</title>
        <authorList>
            <consortium name="Lawrence Berkeley National Laboratory"/>
            <person name="Hensen N."/>
            <person name="Bonometti L."/>
            <person name="Westerberg I."/>
            <person name="Brannstrom I.O."/>
            <person name="Guillou S."/>
            <person name="Cros-Aarteil S."/>
            <person name="Calhoun S."/>
            <person name="Haridas S."/>
            <person name="Kuo A."/>
            <person name="Mondo S."/>
            <person name="Pangilinan J."/>
            <person name="Riley R."/>
            <person name="Labutti K."/>
            <person name="Andreopoulos B."/>
            <person name="Lipzen A."/>
            <person name="Chen C."/>
            <person name="Yanf M."/>
            <person name="Daum C."/>
            <person name="Ng V."/>
            <person name="Clum A."/>
            <person name="Steindorff A."/>
            <person name="Ohm R."/>
            <person name="Martin F."/>
            <person name="Silar P."/>
            <person name="Natvig D."/>
            <person name="Lalanne C."/>
            <person name="Gautier V."/>
            <person name="Ament-Velasquez S.L."/>
            <person name="Kruys A."/>
            <person name="Hutchinson M.I."/>
            <person name="Powell A.J."/>
            <person name="Barry K."/>
            <person name="Miller A.N."/>
            <person name="Grigoriev I.V."/>
            <person name="Debuchy R."/>
            <person name="Gladieux P."/>
            <person name="Thoren M.H."/>
            <person name="Johannesson H."/>
        </authorList>
    </citation>
    <scope>NUCLEOTIDE SEQUENCE</scope>
    <source>
        <strain evidence="3">8032-3</strain>
    </source>
</reference>
<evidence type="ECO:0000256" key="1">
    <source>
        <dbReference type="SAM" id="SignalP"/>
    </source>
</evidence>
<comment type="caution">
    <text evidence="3">The sequence shown here is derived from an EMBL/GenBank/DDBJ whole genome shotgun (WGS) entry which is preliminary data.</text>
</comment>
<keyword evidence="1" id="KW-0732">Signal</keyword>
<proteinExistence type="predicted"/>
<evidence type="ECO:0000259" key="2">
    <source>
        <dbReference type="Pfam" id="PF24808"/>
    </source>
</evidence>
<dbReference type="Proteomes" id="UP001244011">
    <property type="component" value="Unassembled WGS sequence"/>
</dbReference>
<feature type="domain" description="DUF7707" evidence="2">
    <location>
        <begin position="22"/>
        <end position="124"/>
    </location>
</feature>
<dbReference type="GeneID" id="85314368"/>
<gene>
    <name evidence="3" type="ORF">QBC33DRAFT_580087</name>
</gene>